<dbReference type="STRING" id="1306861.A0A4U6X4F3"/>
<dbReference type="EMBL" id="PJEX01001403">
    <property type="protein sequence ID" value="TKW48217.1"/>
    <property type="molecule type" value="Genomic_DNA"/>
</dbReference>
<dbReference type="OrthoDB" id="4337564at2759"/>
<comment type="caution">
    <text evidence="4">The sequence shown here is derived from an EMBL/GenBank/DDBJ whole genome shotgun (WGS) entry which is preliminary data.</text>
</comment>
<evidence type="ECO:0000256" key="1">
    <source>
        <dbReference type="ARBA" id="ARBA00023242"/>
    </source>
</evidence>
<protein>
    <recommendedName>
        <fullName evidence="3">Zn(2)-C6 fungal-type domain-containing protein</fullName>
    </recommendedName>
</protein>
<feature type="non-terminal residue" evidence="4">
    <location>
        <position position="113"/>
    </location>
</feature>
<dbReference type="GO" id="GO:0008270">
    <property type="term" value="F:zinc ion binding"/>
    <property type="evidence" value="ECO:0007669"/>
    <property type="project" value="InterPro"/>
</dbReference>
<feature type="compositionally biased region" description="Basic and acidic residues" evidence="2">
    <location>
        <begin position="103"/>
        <end position="113"/>
    </location>
</feature>
<organism evidence="4 5">
    <name type="scientific">Colletotrichum tanaceti</name>
    <dbReference type="NCBI Taxonomy" id="1306861"/>
    <lineage>
        <taxon>Eukaryota</taxon>
        <taxon>Fungi</taxon>
        <taxon>Dikarya</taxon>
        <taxon>Ascomycota</taxon>
        <taxon>Pezizomycotina</taxon>
        <taxon>Sordariomycetes</taxon>
        <taxon>Hypocreomycetidae</taxon>
        <taxon>Glomerellales</taxon>
        <taxon>Glomerellaceae</taxon>
        <taxon>Colletotrichum</taxon>
        <taxon>Colletotrichum destructivum species complex</taxon>
    </lineage>
</organism>
<sequence length="113" mass="12478">MSNPSAVMRTAPIAIAPKPPRRQNSYRQDSFANLELFRGSMPGRDMAESVGSYTTRSLSPCEFCQRSRVKCIVSDDEDSCIPCQASGSDCSLLNSPQPRKRKLNGDFDDSGKR</sequence>
<dbReference type="AlphaFoldDB" id="A0A4U6X4F3"/>
<dbReference type="InterPro" id="IPR001138">
    <property type="entry name" value="Zn2Cys6_DnaBD"/>
</dbReference>
<dbReference type="SUPFAM" id="SSF57701">
    <property type="entry name" value="Zn2/Cys6 DNA-binding domain"/>
    <property type="match status" value="1"/>
</dbReference>
<name>A0A4U6X4F3_9PEZI</name>
<gene>
    <name evidence="4" type="ORF">CTA1_6670</name>
</gene>
<keyword evidence="1" id="KW-0539">Nucleus</keyword>
<evidence type="ECO:0000313" key="5">
    <source>
        <dbReference type="Proteomes" id="UP000310108"/>
    </source>
</evidence>
<evidence type="ECO:0000256" key="2">
    <source>
        <dbReference type="SAM" id="MobiDB-lite"/>
    </source>
</evidence>
<dbReference type="Gene3D" id="4.10.240.10">
    <property type="entry name" value="Zn(2)-C6 fungal-type DNA-binding domain"/>
    <property type="match status" value="1"/>
</dbReference>
<accession>A0A4U6X4F3</accession>
<dbReference type="GO" id="GO:0000981">
    <property type="term" value="F:DNA-binding transcription factor activity, RNA polymerase II-specific"/>
    <property type="evidence" value="ECO:0007669"/>
    <property type="project" value="InterPro"/>
</dbReference>
<keyword evidence="5" id="KW-1185">Reference proteome</keyword>
<feature type="domain" description="Zn(2)-C6 fungal-type" evidence="3">
    <location>
        <begin position="55"/>
        <end position="101"/>
    </location>
</feature>
<dbReference type="InterPro" id="IPR036864">
    <property type="entry name" value="Zn2-C6_fun-type_DNA-bd_sf"/>
</dbReference>
<reference evidence="4 5" key="1">
    <citation type="journal article" date="2019" name="PLoS ONE">
        <title>Comparative genome analysis indicates high evolutionary potential of pathogenicity genes in Colletotrichum tanaceti.</title>
        <authorList>
            <person name="Lelwala R.V."/>
            <person name="Korhonen P.K."/>
            <person name="Young N.D."/>
            <person name="Scott J.B."/>
            <person name="Ades P.A."/>
            <person name="Gasser R.B."/>
            <person name="Taylor P.W.J."/>
        </authorList>
    </citation>
    <scope>NUCLEOTIDE SEQUENCE [LARGE SCALE GENOMIC DNA]</scope>
    <source>
        <strain evidence="4">BRIP57314</strain>
    </source>
</reference>
<dbReference type="Proteomes" id="UP000310108">
    <property type="component" value="Unassembled WGS sequence"/>
</dbReference>
<evidence type="ECO:0000313" key="4">
    <source>
        <dbReference type="EMBL" id="TKW48217.1"/>
    </source>
</evidence>
<feature type="region of interest" description="Disordered" evidence="2">
    <location>
        <begin position="1"/>
        <end position="26"/>
    </location>
</feature>
<dbReference type="SMART" id="SM00066">
    <property type="entry name" value="GAL4"/>
    <property type="match status" value="1"/>
</dbReference>
<feature type="region of interest" description="Disordered" evidence="2">
    <location>
        <begin position="94"/>
        <end position="113"/>
    </location>
</feature>
<proteinExistence type="predicted"/>
<evidence type="ECO:0000259" key="3">
    <source>
        <dbReference type="SMART" id="SM00066"/>
    </source>
</evidence>